<dbReference type="Pfam" id="PF06580">
    <property type="entry name" value="His_kinase"/>
    <property type="match status" value="1"/>
</dbReference>
<protein>
    <submittedName>
        <fullName evidence="3">Histidine kinase</fullName>
    </submittedName>
</protein>
<feature type="transmembrane region" description="Helical" evidence="1">
    <location>
        <begin position="38"/>
        <end position="59"/>
    </location>
</feature>
<feature type="transmembrane region" description="Helical" evidence="1">
    <location>
        <begin position="117"/>
        <end position="136"/>
    </location>
</feature>
<feature type="domain" description="Signal transduction histidine kinase internal region" evidence="2">
    <location>
        <begin position="161"/>
        <end position="240"/>
    </location>
</feature>
<accession>A0A9Q9IYQ9</accession>
<dbReference type="InterPro" id="IPR036890">
    <property type="entry name" value="HATPase_C_sf"/>
</dbReference>
<dbReference type="GO" id="GO:0016020">
    <property type="term" value="C:membrane"/>
    <property type="evidence" value="ECO:0007669"/>
    <property type="project" value="InterPro"/>
</dbReference>
<dbReference type="EMBL" id="CP096142">
    <property type="protein sequence ID" value="UXA65511.1"/>
    <property type="molecule type" value="Genomic_DNA"/>
</dbReference>
<dbReference type="GO" id="GO:0000155">
    <property type="term" value="F:phosphorelay sensor kinase activity"/>
    <property type="evidence" value="ECO:0007669"/>
    <property type="project" value="InterPro"/>
</dbReference>
<organism evidence="3 4">
    <name type="scientific">Xanthomonas prunicola</name>
    <dbReference type="NCBI Taxonomy" id="2053930"/>
    <lineage>
        <taxon>Bacteria</taxon>
        <taxon>Pseudomonadati</taxon>
        <taxon>Pseudomonadota</taxon>
        <taxon>Gammaproteobacteria</taxon>
        <taxon>Lysobacterales</taxon>
        <taxon>Lysobacteraceae</taxon>
        <taxon>Xanthomonas</taxon>
    </lineage>
</organism>
<keyword evidence="3" id="KW-0808">Transferase</keyword>
<dbReference type="GeneID" id="75149708"/>
<evidence type="ECO:0000313" key="4">
    <source>
        <dbReference type="Proteomes" id="UP001058381"/>
    </source>
</evidence>
<evidence type="ECO:0000313" key="3">
    <source>
        <dbReference type="EMBL" id="UXA65511.1"/>
    </source>
</evidence>
<keyword evidence="3" id="KW-0418">Kinase</keyword>
<sequence>MRGVRRMFWLMQTLGWALFLAIAYLARPSEEQVPDALQLAAVIGLSMGGLLGSLVLRWLYRRLQADGYGELRWLGLLFVGSLAMAMAVGVDLAVHGVLWLLRDLSPATTALHDAQPMISSTPLLFPAYIAWSLLYLSISRQTRLAEATRHQNDLRLALKEAQLQRLLGHISPHFTFNTLNNIRALILMDPELAREQLTRFASTLRYQFSAGEEALVTVDDEMAVVRDYLGLVGMQLGKRLRYTEQLDPRALPRQVPRFCVQLLVENAIKHGLGPSSSGGQLHVEIALQGTRLQIDVRNSGRLQHTGSSGTGLANLRQRLQLSFGAGAGLGLQEEGGCVVAQVWIGGGA</sequence>
<feature type="transmembrane region" description="Helical" evidence="1">
    <location>
        <begin position="71"/>
        <end position="97"/>
    </location>
</feature>
<dbReference type="PANTHER" id="PTHR34220">
    <property type="entry name" value="SENSOR HISTIDINE KINASE YPDA"/>
    <property type="match status" value="1"/>
</dbReference>
<gene>
    <name evidence="3" type="ORF">M0D43_00120</name>
</gene>
<name>A0A9Q9IYQ9_9XANT</name>
<dbReference type="PANTHER" id="PTHR34220:SF9">
    <property type="entry name" value="SIGNAL TRANSDUCTION HISTIDINE KINASE INTERNAL REGION DOMAIN-CONTAINING PROTEIN"/>
    <property type="match status" value="1"/>
</dbReference>
<dbReference type="SUPFAM" id="SSF55874">
    <property type="entry name" value="ATPase domain of HSP90 chaperone/DNA topoisomerase II/histidine kinase"/>
    <property type="match status" value="1"/>
</dbReference>
<reference evidence="3" key="1">
    <citation type="submission" date="2022-04" db="EMBL/GenBank/DDBJ databases">
        <title>Xanthomonas prunicola pv. tritici, a pathogen causing a previously unreported foliar disease of wheat.</title>
        <authorList>
            <person name="Clavijo F."/>
            <person name="Curland R.D."/>
            <person name="Dill-Macky R."/>
            <person name="Pereyra S."/>
            <person name="Roman-Reyna V."/>
            <person name="Siri M.I."/>
        </authorList>
    </citation>
    <scope>NUCLEOTIDE SEQUENCE</scope>
    <source>
        <strain evidence="3">CIX249</strain>
    </source>
</reference>
<proteinExistence type="predicted"/>
<evidence type="ECO:0000256" key="1">
    <source>
        <dbReference type="SAM" id="Phobius"/>
    </source>
</evidence>
<dbReference type="InterPro" id="IPR010559">
    <property type="entry name" value="Sig_transdc_His_kin_internal"/>
</dbReference>
<evidence type="ECO:0000259" key="2">
    <source>
        <dbReference type="Pfam" id="PF06580"/>
    </source>
</evidence>
<dbReference type="RefSeq" id="WP_252163077.1">
    <property type="nucleotide sequence ID" value="NZ_CP094827.1"/>
</dbReference>
<dbReference type="AlphaFoldDB" id="A0A9Q9IYQ9"/>
<keyword evidence="1" id="KW-0472">Membrane</keyword>
<dbReference type="InterPro" id="IPR050640">
    <property type="entry name" value="Bact_2-comp_sensor_kinase"/>
</dbReference>
<dbReference type="Gene3D" id="3.30.565.10">
    <property type="entry name" value="Histidine kinase-like ATPase, C-terminal domain"/>
    <property type="match status" value="1"/>
</dbReference>
<keyword evidence="1" id="KW-0812">Transmembrane</keyword>
<keyword evidence="1" id="KW-1133">Transmembrane helix</keyword>
<dbReference type="Proteomes" id="UP001058381">
    <property type="component" value="Chromosome"/>
</dbReference>